<feature type="transmembrane region" description="Helical" evidence="6">
    <location>
        <begin position="105"/>
        <end position="123"/>
    </location>
</feature>
<evidence type="ECO:0000313" key="9">
    <source>
        <dbReference type="Proteomes" id="UP000050863"/>
    </source>
</evidence>
<keyword evidence="9" id="KW-1185">Reference proteome</keyword>
<dbReference type="Proteomes" id="UP000050863">
    <property type="component" value="Unassembled WGS sequence"/>
</dbReference>
<feature type="transmembrane region" description="Helical" evidence="6">
    <location>
        <begin position="412"/>
        <end position="432"/>
    </location>
</feature>
<feature type="transmembrane region" description="Helical" evidence="6">
    <location>
        <begin position="344"/>
        <end position="366"/>
    </location>
</feature>
<evidence type="ECO:0000256" key="2">
    <source>
        <dbReference type="ARBA" id="ARBA00022692"/>
    </source>
</evidence>
<reference evidence="8 9" key="1">
    <citation type="submission" date="2014-03" db="EMBL/GenBank/DDBJ databases">
        <title>Bradyrhizobium valentinum sp. nov., isolated from effective nodules of Lupinus mariae-josephae, a lupine endemic of basic-lime soils in Eastern Spain.</title>
        <authorList>
            <person name="Duran D."/>
            <person name="Rey L."/>
            <person name="Navarro A."/>
            <person name="Busquets A."/>
            <person name="Imperial J."/>
            <person name="Ruiz-Argueso T."/>
        </authorList>
    </citation>
    <scope>NUCLEOTIDE SEQUENCE [LARGE SCALE GENOMIC DNA]</scope>
    <source>
        <strain evidence="8 9">PAC68</strain>
    </source>
</reference>
<evidence type="ECO:0000256" key="4">
    <source>
        <dbReference type="ARBA" id="ARBA00023136"/>
    </source>
</evidence>
<dbReference type="InterPro" id="IPR036259">
    <property type="entry name" value="MFS_trans_sf"/>
</dbReference>
<dbReference type="PANTHER" id="PTHR11662:SF450">
    <property type="entry name" value="BLR1003 PROTEIN"/>
    <property type="match status" value="1"/>
</dbReference>
<keyword evidence="4 6" id="KW-0472">Membrane</keyword>
<feature type="transmembrane region" description="Helical" evidence="6">
    <location>
        <begin position="193"/>
        <end position="213"/>
    </location>
</feature>
<dbReference type="CDD" id="cd17319">
    <property type="entry name" value="MFS_ExuT_GudP_like"/>
    <property type="match status" value="1"/>
</dbReference>
<feature type="region of interest" description="Disordered" evidence="5">
    <location>
        <begin position="1"/>
        <end position="27"/>
    </location>
</feature>
<dbReference type="STRING" id="280332.CQ12_06610"/>
<feature type="transmembrane region" description="Helical" evidence="6">
    <location>
        <begin position="378"/>
        <end position="400"/>
    </location>
</feature>
<keyword evidence="3 6" id="KW-1133">Transmembrane helix</keyword>
<keyword evidence="2 6" id="KW-0812">Transmembrane</keyword>
<evidence type="ECO:0000256" key="3">
    <source>
        <dbReference type="ARBA" id="ARBA00022989"/>
    </source>
</evidence>
<feature type="transmembrane region" description="Helical" evidence="6">
    <location>
        <begin position="163"/>
        <end position="187"/>
    </location>
</feature>
<dbReference type="EMBL" id="LLXZ01000152">
    <property type="protein sequence ID" value="KRR02744.1"/>
    <property type="molecule type" value="Genomic_DNA"/>
</dbReference>
<sequence>MHRCRSAYQPERPTRPFEANKRIREESMSDQRTAGKAWVMVALLFGFMMINFADKVIVGLAGVPIMTDLQLTPKQFGLVGSSFFFLFSVSAIVTGFLVDRIHSKWALLAMGLIWALVQFPMLGKVGIETLIVCRIVLGAGEGPAYPVALHATYKWFPDDRRALPGAIISQGASIGVIIVVPILTWIITNYSWHYAFGSLGVVGLLWVLLFAIFGEEGPDVAARSAKADTLDRLPYRSLLLSPTNLASWCSYFGAYFGLALVLSWFTPWLIKALGFSQSVAGQLTALPFLVGFFVVIGGGWVSESMMRRGYSSRAARGVLTGAALIVGGLALLAAPFVASVALKIVLVLIGVALPSIVYPISPAILAEITPPSQRGAMLGINSAVGTSAGIIAPYLMGSVIEGAASTVEGYSLGFSICGVVTLVGGVIGLLFLRPESQRARFDIVKSAAVQAT</sequence>
<feature type="transmembrane region" description="Helical" evidence="6">
    <location>
        <begin position="314"/>
        <end position="338"/>
    </location>
</feature>
<evidence type="ECO:0000259" key="7">
    <source>
        <dbReference type="PROSITE" id="PS50850"/>
    </source>
</evidence>
<comment type="subcellular location">
    <subcellularLocation>
        <location evidence="1">Membrane</location>
        <topology evidence="1">Multi-pass membrane protein</topology>
    </subcellularLocation>
</comment>
<dbReference type="Pfam" id="PF07690">
    <property type="entry name" value="MFS_1"/>
    <property type="match status" value="1"/>
</dbReference>
<feature type="transmembrane region" description="Helical" evidence="6">
    <location>
        <begin position="245"/>
        <end position="265"/>
    </location>
</feature>
<feature type="transmembrane region" description="Helical" evidence="6">
    <location>
        <begin position="78"/>
        <end position="98"/>
    </location>
</feature>
<feature type="transmembrane region" description="Helical" evidence="6">
    <location>
        <begin position="37"/>
        <end position="58"/>
    </location>
</feature>
<dbReference type="SUPFAM" id="SSF103473">
    <property type="entry name" value="MFS general substrate transporter"/>
    <property type="match status" value="1"/>
</dbReference>
<comment type="caution">
    <text evidence="8">The sequence shown here is derived from an EMBL/GenBank/DDBJ whole genome shotgun (WGS) entry which is preliminary data.</text>
</comment>
<feature type="domain" description="Major facilitator superfamily (MFS) profile" evidence="7">
    <location>
        <begin position="39"/>
        <end position="436"/>
    </location>
</feature>
<dbReference type="AlphaFoldDB" id="A0A0R3L467"/>
<dbReference type="PANTHER" id="PTHR11662">
    <property type="entry name" value="SOLUTE CARRIER FAMILY 17"/>
    <property type="match status" value="1"/>
</dbReference>
<dbReference type="GO" id="GO:0016020">
    <property type="term" value="C:membrane"/>
    <property type="evidence" value="ECO:0007669"/>
    <property type="project" value="UniProtKB-SubCell"/>
</dbReference>
<evidence type="ECO:0000256" key="1">
    <source>
        <dbReference type="ARBA" id="ARBA00004141"/>
    </source>
</evidence>
<name>A0A0R3L467_9BRAD</name>
<dbReference type="InterPro" id="IPR050382">
    <property type="entry name" value="MFS_Na/Anion_cotransporter"/>
</dbReference>
<protein>
    <submittedName>
        <fullName evidence="8">MFS transporter</fullName>
    </submittedName>
</protein>
<proteinExistence type="predicted"/>
<dbReference type="InterPro" id="IPR020846">
    <property type="entry name" value="MFS_dom"/>
</dbReference>
<feature type="transmembrane region" description="Helical" evidence="6">
    <location>
        <begin position="285"/>
        <end position="302"/>
    </location>
</feature>
<evidence type="ECO:0000256" key="6">
    <source>
        <dbReference type="SAM" id="Phobius"/>
    </source>
</evidence>
<dbReference type="Gene3D" id="1.20.1250.20">
    <property type="entry name" value="MFS general substrate transporter like domains"/>
    <property type="match status" value="2"/>
</dbReference>
<evidence type="ECO:0000256" key="5">
    <source>
        <dbReference type="SAM" id="MobiDB-lite"/>
    </source>
</evidence>
<dbReference type="PROSITE" id="PS50850">
    <property type="entry name" value="MFS"/>
    <property type="match status" value="1"/>
</dbReference>
<evidence type="ECO:0000313" key="8">
    <source>
        <dbReference type="EMBL" id="KRR02744.1"/>
    </source>
</evidence>
<dbReference type="GO" id="GO:0022857">
    <property type="term" value="F:transmembrane transporter activity"/>
    <property type="evidence" value="ECO:0007669"/>
    <property type="project" value="InterPro"/>
</dbReference>
<organism evidence="8 9">
    <name type="scientific">Bradyrhizobium jicamae</name>
    <dbReference type="NCBI Taxonomy" id="280332"/>
    <lineage>
        <taxon>Bacteria</taxon>
        <taxon>Pseudomonadati</taxon>
        <taxon>Pseudomonadota</taxon>
        <taxon>Alphaproteobacteria</taxon>
        <taxon>Hyphomicrobiales</taxon>
        <taxon>Nitrobacteraceae</taxon>
        <taxon>Bradyrhizobium</taxon>
    </lineage>
</organism>
<feature type="compositionally biased region" description="Basic and acidic residues" evidence="5">
    <location>
        <begin position="12"/>
        <end position="27"/>
    </location>
</feature>
<accession>A0A0R3L467</accession>
<feature type="transmembrane region" description="Helical" evidence="6">
    <location>
        <begin position="129"/>
        <end position="151"/>
    </location>
</feature>
<gene>
    <name evidence="8" type="ORF">CQ12_06610</name>
</gene>
<dbReference type="InterPro" id="IPR011701">
    <property type="entry name" value="MFS"/>
</dbReference>